<dbReference type="AlphaFoldDB" id="X1TRT1"/>
<sequence length="106" mass="12617">MEMQSRRISISNYDTPVKDFEEIAEKYGLEVEKGETSVWIELNVPEARTEITWFRENENMKTWTITLQTSLNKHILYDELLKLVEKLKITGFHIHNFEIEGEELEV</sequence>
<dbReference type="EMBL" id="BARW01012306">
    <property type="protein sequence ID" value="GAI82754.1"/>
    <property type="molecule type" value="Genomic_DNA"/>
</dbReference>
<comment type="caution">
    <text evidence="1">The sequence shown here is derived from an EMBL/GenBank/DDBJ whole genome shotgun (WGS) entry which is preliminary data.</text>
</comment>
<protein>
    <submittedName>
        <fullName evidence="1">Uncharacterized protein</fullName>
    </submittedName>
</protein>
<reference evidence="1" key="1">
    <citation type="journal article" date="2014" name="Front. Microbiol.">
        <title>High frequency of phylogenetically diverse reductive dehalogenase-homologous genes in deep subseafloor sedimentary metagenomes.</title>
        <authorList>
            <person name="Kawai M."/>
            <person name="Futagami T."/>
            <person name="Toyoda A."/>
            <person name="Takaki Y."/>
            <person name="Nishi S."/>
            <person name="Hori S."/>
            <person name="Arai W."/>
            <person name="Tsubouchi T."/>
            <person name="Morono Y."/>
            <person name="Uchiyama I."/>
            <person name="Ito T."/>
            <person name="Fujiyama A."/>
            <person name="Inagaki F."/>
            <person name="Takami H."/>
        </authorList>
    </citation>
    <scope>NUCLEOTIDE SEQUENCE</scope>
    <source>
        <strain evidence="1">Expedition CK06-06</strain>
    </source>
</reference>
<gene>
    <name evidence="1" type="ORF">S12H4_23254</name>
</gene>
<organism evidence="1">
    <name type="scientific">marine sediment metagenome</name>
    <dbReference type="NCBI Taxonomy" id="412755"/>
    <lineage>
        <taxon>unclassified sequences</taxon>
        <taxon>metagenomes</taxon>
        <taxon>ecological metagenomes</taxon>
    </lineage>
</organism>
<accession>X1TRT1</accession>
<evidence type="ECO:0000313" key="1">
    <source>
        <dbReference type="EMBL" id="GAI82754.1"/>
    </source>
</evidence>
<name>X1TRT1_9ZZZZ</name>
<proteinExistence type="predicted"/>